<name>A0A317RHG2_9BURK</name>
<sequence length="219" mass="24668">MRAWTWRNSIEGLTRARSDQRRPWLVRPWARPLVFGLCLLPLGWLVWGAAADALGPNPAEALIRGSGLWALRALCVALAVTPLRLLLRHPPLARLRRMLGLFAFFYASLHLLAYAWLDMGLEPGEMLRDLLQRPFILVGMAAWIVLLALAASSPGAVARWMGARRWRRLHRGVYLVAALAVLHFGWMRAGKNDFGEVWVYGLLLAGLLLARPLLRRRSA</sequence>
<feature type="domain" description="Ferric oxidoreductase" evidence="8">
    <location>
        <begin position="67"/>
        <end position="181"/>
    </location>
</feature>
<keyword evidence="7" id="KW-0249">Electron transport</keyword>
<keyword evidence="7" id="KW-0285">Flavoprotein</keyword>
<evidence type="ECO:0000256" key="3">
    <source>
        <dbReference type="ARBA" id="ARBA00022692"/>
    </source>
</evidence>
<dbReference type="PANTHER" id="PTHR36964:SF1">
    <property type="entry name" value="PROTEIN-METHIONINE-SULFOXIDE REDUCTASE HEME-BINDING SUBUNIT MSRQ"/>
    <property type="match status" value="1"/>
</dbReference>
<dbReference type="EMBL" id="QGUB01000001">
    <property type="protein sequence ID" value="PWW48526.1"/>
    <property type="molecule type" value="Genomic_DNA"/>
</dbReference>
<proteinExistence type="inferred from homology"/>
<dbReference type="GO" id="GO:0010181">
    <property type="term" value="F:FMN binding"/>
    <property type="evidence" value="ECO:0007669"/>
    <property type="project" value="UniProtKB-UniRule"/>
</dbReference>
<gene>
    <name evidence="7" type="primary">msrQ</name>
    <name evidence="9" type="ORF">DFR36_10128</name>
</gene>
<comment type="function">
    <text evidence="7">Part of the MsrPQ system that repairs oxidized periplasmic proteins containing methionine sulfoxide residues (Met-O), using respiratory chain electrons. Thus protects these proteins from oxidative-stress damage caused by reactive species of oxygen and chlorine generated by the host defense mechanisms. MsrPQ is essential for the maintenance of envelope integrity under bleach stress, rescuing a wide series of structurally unrelated periplasmic proteins from methionine oxidation. MsrQ provides electrons for reduction to the reductase catalytic subunit MsrP, using the quinone pool of the respiratory chain.</text>
</comment>
<dbReference type="Proteomes" id="UP000246483">
    <property type="component" value="Unassembled WGS sequence"/>
</dbReference>
<organism evidence="9 10">
    <name type="scientific">Melaminivora alkalimesophila</name>
    <dbReference type="NCBI Taxonomy" id="1165852"/>
    <lineage>
        <taxon>Bacteria</taxon>
        <taxon>Pseudomonadati</taxon>
        <taxon>Pseudomonadota</taxon>
        <taxon>Betaproteobacteria</taxon>
        <taxon>Burkholderiales</taxon>
        <taxon>Comamonadaceae</taxon>
        <taxon>Melaminivora</taxon>
    </lineage>
</organism>
<dbReference type="AlphaFoldDB" id="A0A317RHG2"/>
<keyword evidence="7" id="KW-0479">Metal-binding</keyword>
<comment type="caution">
    <text evidence="7">Lacks conserved residue(s) required for the propagation of feature annotation.</text>
</comment>
<comment type="cofactor">
    <cofactor evidence="7">
        <name>FMN</name>
        <dbReference type="ChEBI" id="CHEBI:58210"/>
    </cofactor>
    <text evidence="7">Binds 1 FMN per subunit.</text>
</comment>
<keyword evidence="4 7" id="KW-1133">Transmembrane helix</keyword>
<feature type="transmembrane region" description="Helical" evidence="7">
    <location>
        <begin position="169"/>
        <end position="186"/>
    </location>
</feature>
<dbReference type="HAMAP" id="MF_01207">
    <property type="entry name" value="MsrQ"/>
    <property type="match status" value="1"/>
</dbReference>
<dbReference type="GO" id="GO:0020037">
    <property type="term" value="F:heme binding"/>
    <property type="evidence" value="ECO:0007669"/>
    <property type="project" value="UniProtKB-UniRule"/>
</dbReference>
<dbReference type="InterPro" id="IPR013130">
    <property type="entry name" value="Fe3_Rdtase_TM_dom"/>
</dbReference>
<keyword evidence="3 7" id="KW-0812">Transmembrane</keyword>
<dbReference type="InterPro" id="IPR022837">
    <property type="entry name" value="MsrQ-like"/>
</dbReference>
<dbReference type="GO" id="GO:0016679">
    <property type="term" value="F:oxidoreductase activity, acting on diphenols and related substances as donors"/>
    <property type="evidence" value="ECO:0007669"/>
    <property type="project" value="TreeGrafter"/>
</dbReference>
<comment type="similarity">
    <text evidence="7">Belongs to the MsrQ family.</text>
</comment>
<feature type="transmembrane region" description="Helical" evidence="7">
    <location>
        <begin position="67"/>
        <end position="87"/>
    </location>
</feature>
<keyword evidence="10" id="KW-1185">Reference proteome</keyword>
<dbReference type="GO" id="GO:0009055">
    <property type="term" value="F:electron transfer activity"/>
    <property type="evidence" value="ECO:0007669"/>
    <property type="project" value="UniProtKB-UniRule"/>
</dbReference>
<dbReference type="PANTHER" id="PTHR36964">
    <property type="entry name" value="PROTEIN-METHIONINE-SULFOXIDE REDUCTASE HEME-BINDING SUBUNIT MSRQ"/>
    <property type="match status" value="1"/>
</dbReference>
<comment type="caution">
    <text evidence="9">The sequence shown here is derived from an EMBL/GenBank/DDBJ whole genome shotgun (WGS) entry which is preliminary data.</text>
</comment>
<keyword evidence="7" id="KW-1003">Cell membrane</keyword>
<dbReference type="GO" id="GO:0046872">
    <property type="term" value="F:metal ion binding"/>
    <property type="evidence" value="ECO:0007669"/>
    <property type="project" value="UniProtKB-KW"/>
</dbReference>
<evidence type="ECO:0000256" key="4">
    <source>
        <dbReference type="ARBA" id="ARBA00022989"/>
    </source>
</evidence>
<protein>
    <recommendedName>
        <fullName evidence="7">Protein-methionine-sulfoxide reductase heme-binding subunit MsrQ</fullName>
    </recommendedName>
    <alternativeName>
        <fullName evidence="7">Flavocytochrome MsrQ</fullName>
    </alternativeName>
</protein>
<evidence type="ECO:0000256" key="5">
    <source>
        <dbReference type="ARBA" id="ARBA00023004"/>
    </source>
</evidence>
<feature type="transmembrane region" description="Helical" evidence="7">
    <location>
        <begin position="137"/>
        <end position="157"/>
    </location>
</feature>
<keyword evidence="5 7" id="KW-0408">Iron</keyword>
<dbReference type="Pfam" id="PF01794">
    <property type="entry name" value="Ferric_reduct"/>
    <property type="match status" value="1"/>
</dbReference>
<keyword evidence="2 7" id="KW-0813">Transport</keyword>
<accession>A0A317RHG2</accession>
<evidence type="ECO:0000313" key="9">
    <source>
        <dbReference type="EMBL" id="PWW48526.1"/>
    </source>
</evidence>
<dbReference type="GO" id="GO:0005886">
    <property type="term" value="C:plasma membrane"/>
    <property type="evidence" value="ECO:0007669"/>
    <property type="project" value="UniProtKB-SubCell"/>
</dbReference>
<dbReference type="RefSeq" id="WP_081501143.1">
    <property type="nucleotide sequence ID" value="NZ_ALEE01000422.1"/>
</dbReference>
<evidence type="ECO:0000313" key="10">
    <source>
        <dbReference type="Proteomes" id="UP000246483"/>
    </source>
</evidence>
<comment type="cofactor">
    <cofactor evidence="7">
        <name>heme b</name>
        <dbReference type="ChEBI" id="CHEBI:60344"/>
    </cofactor>
    <text evidence="7">Binds 1 heme b (iron(II)-protoporphyrin IX) group per subunit.</text>
</comment>
<feature type="transmembrane region" description="Helical" evidence="7">
    <location>
        <begin position="99"/>
        <end position="117"/>
    </location>
</feature>
<feature type="transmembrane region" description="Helical" evidence="7">
    <location>
        <begin position="198"/>
        <end position="214"/>
    </location>
</feature>
<comment type="subcellular location">
    <subcellularLocation>
        <location evidence="7">Cell membrane</location>
        <topology evidence="7">Multi-pass membrane protein</topology>
    </subcellularLocation>
    <subcellularLocation>
        <location evidence="1">Membrane</location>
        <topology evidence="1">Multi-pass membrane protein</topology>
    </subcellularLocation>
</comment>
<evidence type="ECO:0000256" key="1">
    <source>
        <dbReference type="ARBA" id="ARBA00004141"/>
    </source>
</evidence>
<evidence type="ECO:0000256" key="6">
    <source>
        <dbReference type="ARBA" id="ARBA00023136"/>
    </source>
</evidence>
<comment type="subunit">
    <text evidence="7">Heterodimer of a catalytic subunit (MsrP) and a heme-binding subunit (MsrQ).</text>
</comment>
<keyword evidence="6 7" id="KW-0472">Membrane</keyword>
<evidence type="ECO:0000259" key="8">
    <source>
        <dbReference type="Pfam" id="PF01794"/>
    </source>
</evidence>
<keyword evidence="7" id="KW-0349">Heme</keyword>
<dbReference type="OrthoDB" id="9788328at2"/>
<reference evidence="9 10" key="1">
    <citation type="submission" date="2018-05" db="EMBL/GenBank/DDBJ databases">
        <title>Genomic Encyclopedia of Type Strains, Phase IV (KMG-IV): sequencing the most valuable type-strain genomes for metagenomic binning, comparative biology and taxonomic classification.</title>
        <authorList>
            <person name="Goeker M."/>
        </authorList>
    </citation>
    <scope>NUCLEOTIDE SEQUENCE [LARGE SCALE GENOMIC DNA]</scope>
    <source>
        <strain evidence="9 10">DSM 26006</strain>
    </source>
</reference>
<evidence type="ECO:0000256" key="2">
    <source>
        <dbReference type="ARBA" id="ARBA00022448"/>
    </source>
</evidence>
<keyword evidence="7" id="KW-0288">FMN</keyword>
<dbReference type="GO" id="GO:0030091">
    <property type="term" value="P:protein repair"/>
    <property type="evidence" value="ECO:0007669"/>
    <property type="project" value="UniProtKB-UniRule"/>
</dbReference>
<evidence type="ECO:0000256" key="7">
    <source>
        <dbReference type="HAMAP-Rule" id="MF_01207"/>
    </source>
</evidence>